<reference evidence="1" key="1">
    <citation type="submission" date="2021-02" db="EMBL/GenBank/DDBJ databases">
        <authorList>
            <person name="Nowell W R."/>
        </authorList>
    </citation>
    <scope>NUCLEOTIDE SEQUENCE</scope>
</reference>
<dbReference type="Proteomes" id="UP000663836">
    <property type="component" value="Unassembled WGS sequence"/>
</dbReference>
<gene>
    <name evidence="1" type="ORF">JBS370_LOCUS30433</name>
</gene>
<name>A0A819SS80_9BILA</name>
<evidence type="ECO:0000313" key="1">
    <source>
        <dbReference type="EMBL" id="CAF4076122.1"/>
    </source>
</evidence>
<proteinExistence type="predicted"/>
<organism evidence="1 2">
    <name type="scientific">Rotaria sordida</name>
    <dbReference type="NCBI Taxonomy" id="392033"/>
    <lineage>
        <taxon>Eukaryota</taxon>
        <taxon>Metazoa</taxon>
        <taxon>Spiralia</taxon>
        <taxon>Gnathifera</taxon>
        <taxon>Rotifera</taxon>
        <taxon>Eurotatoria</taxon>
        <taxon>Bdelloidea</taxon>
        <taxon>Philodinida</taxon>
        <taxon>Philodinidae</taxon>
        <taxon>Rotaria</taxon>
    </lineage>
</organism>
<feature type="non-terminal residue" evidence="1">
    <location>
        <position position="9"/>
    </location>
</feature>
<comment type="caution">
    <text evidence="1">The sequence shown here is derived from an EMBL/GenBank/DDBJ whole genome shotgun (WGS) entry which is preliminary data.</text>
</comment>
<sequence length="9" mass="1123">MEPQQFTDQ</sequence>
<evidence type="ECO:0000313" key="2">
    <source>
        <dbReference type="Proteomes" id="UP000663836"/>
    </source>
</evidence>
<dbReference type="EMBL" id="CAJOBD010007009">
    <property type="protein sequence ID" value="CAF4076122.1"/>
    <property type="molecule type" value="Genomic_DNA"/>
</dbReference>
<accession>A0A819SS80</accession>
<protein>
    <submittedName>
        <fullName evidence="1">Uncharacterized protein</fullName>
    </submittedName>
</protein>